<feature type="transmembrane region" description="Helical" evidence="1">
    <location>
        <begin position="7"/>
        <end position="25"/>
    </location>
</feature>
<feature type="region of interest" description="Disordered" evidence="2">
    <location>
        <begin position="163"/>
        <end position="182"/>
    </location>
</feature>
<name>A0A8J5JIU9_HOMAM</name>
<dbReference type="EMBL" id="JAHLQT010038275">
    <property type="protein sequence ID" value="KAG7156971.1"/>
    <property type="molecule type" value="Genomic_DNA"/>
</dbReference>
<keyword evidence="1" id="KW-0119">Carbohydrate metabolism</keyword>
<dbReference type="Proteomes" id="UP000747542">
    <property type="component" value="Unassembled WGS sequence"/>
</dbReference>
<evidence type="ECO:0000313" key="3">
    <source>
        <dbReference type="EMBL" id="KAG7156971.1"/>
    </source>
</evidence>
<dbReference type="GO" id="GO:0008146">
    <property type="term" value="F:sulfotransferase activity"/>
    <property type="evidence" value="ECO:0007669"/>
    <property type="project" value="InterPro"/>
</dbReference>
<evidence type="ECO:0000256" key="1">
    <source>
        <dbReference type="RuleBase" id="RU364020"/>
    </source>
</evidence>
<keyword evidence="1" id="KW-0325">Glycoprotein</keyword>
<dbReference type="PANTHER" id="PTHR12137:SF54">
    <property type="entry name" value="CARBOHYDRATE SULFOTRANSFERASE"/>
    <property type="match status" value="1"/>
</dbReference>
<dbReference type="EC" id="2.8.2.-" evidence="1"/>
<comment type="subcellular location">
    <subcellularLocation>
        <location evidence="1">Golgi apparatus membrane</location>
        <topology evidence="1">Single-pass type II membrane protein</topology>
    </subcellularLocation>
</comment>
<dbReference type="InterPro" id="IPR018011">
    <property type="entry name" value="Carb_sulfotrans_8-10"/>
</dbReference>
<keyword evidence="1" id="KW-0472">Membrane</keyword>
<sequence length="365" mass="41520">MRNRIKVTKLGVFVVVGLVITFQLYNKTKRKFTTTSNGKFTNSTQMNRTKLIVSDVSTKYTQTFSEVSKALKNITDPLIYDKSMLPGGLYSDLWNNSSAITENALIVVNSHRNIKILNSKTTFGKYDNLMRKIKIENEERNDKKLVMPKLNRTVKFVEQKEKQHVPGPTMVEDTQNSGWGDRRDEFTRRASVVRSVCRQFKVTEGPVSKSSQVANYTGAYVERVYPNNFHLARSASTLACLINKVASTSLAVSLLKADRRPVPDQWSEATSPHSAAAVLKPQHVWQQLGLKQSGVPWSNRNERNGSSSQVNHYYQGLHPRLVARVYQRFALDFHLFQYDILDVFKEGGHCQTNDCTEMASYIRSI</sequence>
<accession>A0A8J5JIU9</accession>
<keyword evidence="4" id="KW-1185">Reference proteome</keyword>
<keyword evidence="1" id="KW-0808">Transferase</keyword>
<keyword evidence="1" id="KW-0333">Golgi apparatus</keyword>
<organism evidence="3 4">
    <name type="scientific">Homarus americanus</name>
    <name type="common">American lobster</name>
    <dbReference type="NCBI Taxonomy" id="6706"/>
    <lineage>
        <taxon>Eukaryota</taxon>
        <taxon>Metazoa</taxon>
        <taxon>Ecdysozoa</taxon>
        <taxon>Arthropoda</taxon>
        <taxon>Crustacea</taxon>
        <taxon>Multicrustacea</taxon>
        <taxon>Malacostraca</taxon>
        <taxon>Eumalacostraca</taxon>
        <taxon>Eucarida</taxon>
        <taxon>Decapoda</taxon>
        <taxon>Pleocyemata</taxon>
        <taxon>Astacidea</taxon>
        <taxon>Nephropoidea</taxon>
        <taxon>Nephropidae</taxon>
        <taxon>Homarus</taxon>
    </lineage>
</organism>
<protein>
    <recommendedName>
        <fullName evidence="1">Carbohydrate sulfotransferase</fullName>
        <ecNumber evidence="1">2.8.2.-</ecNumber>
    </recommendedName>
</protein>
<keyword evidence="1" id="KW-0812">Transmembrane</keyword>
<comment type="similarity">
    <text evidence="1">Belongs to the sulfotransferase 2 family.</text>
</comment>
<proteinExistence type="inferred from homology"/>
<evidence type="ECO:0000256" key="2">
    <source>
        <dbReference type="SAM" id="MobiDB-lite"/>
    </source>
</evidence>
<keyword evidence="1" id="KW-0735">Signal-anchor</keyword>
<comment type="caution">
    <text evidence="3">The sequence shown here is derived from an EMBL/GenBank/DDBJ whole genome shotgun (WGS) entry which is preliminary data.</text>
</comment>
<dbReference type="GO" id="GO:0000139">
    <property type="term" value="C:Golgi membrane"/>
    <property type="evidence" value="ECO:0007669"/>
    <property type="project" value="UniProtKB-SubCell"/>
</dbReference>
<gene>
    <name evidence="3" type="primary">Chst14-L6</name>
    <name evidence="3" type="ORF">Hamer_G015905</name>
</gene>
<evidence type="ECO:0000313" key="4">
    <source>
        <dbReference type="Proteomes" id="UP000747542"/>
    </source>
</evidence>
<dbReference type="GO" id="GO:0016051">
    <property type="term" value="P:carbohydrate biosynthetic process"/>
    <property type="evidence" value="ECO:0007669"/>
    <property type="project" value="InterPro"/>
</dbReference>
<reference evidence="3" key="1">
    <citation type="journal article" date="2021" name="Sci. Adv.">
        <title>The American lobster genome reveals insights on longevity, neural, and immune adaptations.</title>
        <authorList>
            <person name="Polinski J.M."/>
            <person name="Zimin A.V."/>
            <person name="Clark K.F."/>
            <person name="Kohn A.B."/>
            <person name="Sadowski N."/>
            <person name="Timp W."/>
            <person name="Ptitsyn A."/>
            <person name="Khanna P."/>
            <person name="Romanova D.Y."/>
            <person name="Williams P."/>
            <person name="Greenwood S.J."/>
            <person name="Moroz L.L."/>
            <person name="Walt D.R."/>
            <person name="Bodnar A.G."/>
        </authorList>
    </citation>
    <scope>NUCLEOTIDE SEQUENCE</scope>
    <source>
        <strain evidence="3">GMGI-L3</strain>
    </source>
</reference>
<dbReference type="PANTHER" id="PTHR12137">
    <property type="entry name" value="CARBOHYDRATE SULFOTRANSFERASE"/>
    <property type="match status" value="1"/>
</dbReference>
<dbReference type="AlphaFoldDB" id="A0A8J5JIU9"/>
<keyword evidence="1" id="KW-1133">Transmembrane helix</keyword>